<gene>
    <name evidence="3" type="ORF">SAMN05216218_1135</name>
</gene>
<evidence type="ECO:0000313" key="3">
    <source>
        <dbReference type="EMBL" id="SDF99461.1"/>
    </source>
</evidence>
<dbReference type="RefSeq" id="WP_092693982.1">
    <property type="nucleotide sequence ID" value="NZ_FNBK01000013.1"/>
</dbReference>
<dbReference type="EMBL" id="FNBK01000013">
    <property type="protein sequence ID" value="SDF99461.1"/>
    <property type="molecule type" value="Genomic_DNA"/>
</dbReference>
<dbReference type="OrthoDB" id="371677at2157"/>
<dbReference type="Gene3D" id="3.40.1090.10">
    <property type="entry name" value="Cytosolic phospholipase A2 catalytic domain"/>
    <property type="match status" value="2"/>
</dbReference>
<evidence type="ECO:0000313" key="4">
    <source>
        <dbReference type="Proteomes" id="UP000199076"/>
    </source>
</evidence>
<keyword evidence="4" id="KW-1185">Reference proteome</keyword>
<dbReference type="InterPro" id="IPR002641">
    <property type="entry name" value="PNPLA_dom"/>
</dbReference>
<accession>A0A1G7QLN3</accession>
<dbReference type="Pfam" id="PF01734">
    <property type="entry name" value="Patatin"/>
    <property type="match status" value="1"/>
</dbReference>
<dbReference type="SUPFAM" id="SSF52151">
    <property type="entry name" value="FabD/lysophospholipase-like"/>
    <property type="match status" value="1"/>
</dbReference>
<dbReference type="PROSITE" id="PS51635">
    <property type="entry name" value="PNPLA"/>
    <property type="match status" value="1"/>
</dbReference>
<keyword evidence="1" id="KW-0443">Lipid metabolism</keyword>
<proteinExistence type="predicted"/>
<dbReference type="Proteomes" id="UP000199076">
    <property type="component" value="Unassembled WGS sequence"/>
</dbReference>
<name>A0A1G7QLN3_9EURY</name>
<organism evidence="3 4">
    <name type="scientific">Halorientalis regularis</name>
    <dbReference type="NCBI Taxonomy" id="660518"/>
    <lineage>
        <taxon>Archaea</taxon>
        <taxon>Methanobacteriati</taxon>
        <taxon>Methanobacteriota</taxon>
        <taxon>Stenosarchaea group</taxon>
        <taxon>Halobacteria</taxon>
        <taxon>Halobacteriales</taxon>
        <taxon>Haloarculaceae</taxon>
        <taxon>Halorientalis</taxon>
    </lineage>
</organism>
<sequence>MSDEANVAIACQGGGSHTAFTAGVLSELLPAVDERGDRLVGLSGTSGGAFAALAGWYGHLADDTTAPAVLSDLWTELSASGPADRAGNDTLVWTTRLENMGVPFPEISPHQHPFTGWGQNRLRRTLESVVDFDALPGLATAAAPELVVGTVDIEAGTFETFTNGDVTAEAVLASAAVPALFPAVEIDGDEHWDGLFSQNPPIRDLYHVPPERKPDELWVVQINPQTREGEPTSMREIADRRNELAGNLSLNQELHTVEQINEFVAEGYLPDDEFRHTEVRRIGFDGDLGYASKLDRSPEFVDDLIETGRERATDFLDGL</sequence>
<evidence type="ECO:0000256" key="1">
    <source>
        <dbReference type="ARBA" id="ARBA00023098"/>
    </source>
</evidence>
<dbReference type="InterPro" id="IPR016035">
    <property type="entry name" value="Acyl_Trfase/lysoPLipase"/>
</dbReference>
<evidence type="ECO:0000259" key="2">
    <source>
        <dbReference type="PROSITE" id="PS51635"/>
    </source>
</evidence>
<protein>
    <submittedName>
        <fullName evidence="3">NTE family protein</fullName>
    </submittedName>
</protein>
<dbReference type="GO" id="GO:0006629">
    <property type="term" value="P:lipid metabolic process"/>
    <property type="evidence" value="ECO:0007669"/>
    <property type="project" value="UniProtKB-KW"/>
</dbReference>
<reference evidence="4" key="1">
    <citation type="submission" date="2016-10" db="EMBL/GenBank/DDBJ databases">
        <authorList>
            <person name="Varghese N."/>
            <person name="Submissions S."/>
        </authorList>
    </citation>
    <scope>NUCLEOTIDE SEQUENCE [LARGE SCALE GENOMIC DNA]</scope>
    <source>
        <strain evidence="4">IBRC-M 10760</strain>
    </source>
</reference>
<feature type="domain" description="PNPLA" evidence="2">
    <location>
        <begin position="9"/>
        <end position="206"/>
    </location>
</feature>
<dbReference type="STRING" id="660518.SAMN05216218_1135"/>
<dbReference type="AlphaFoldDB" id="A0A1G7QLN3"/>